<gene>
    <name evidence="1" type="ORF">SDC9_195747</name>
</gene>
<reference evidence="1" key="1">
    <citation type="submission" date="2019-08" db="EMBL/GenBank/DDBJ databases">
        <authorList>
            <person name="Kucharzyk K."/>
            <person name="Murdoch R.W."/>
            <person name="Higgins S."/>
            <person name="Loffler F."/>
        </authorList>
    </citation>
    <scope>NUCLEOTIDE SEQUENCE</scope>
</reference>
<accession>A0A645IBD5</accession>
<comment type="caution">
    <text evidence="1">The sequence shown here is derived from an EMBL/GenBank/DDBJ whole genome shotgun (WGS) entry which is preliminary data.</text>
</comment>
<name>A0A645IBD5_9ZZZZ</name>
<dbReference type="AlphaFoldDB" id="A0A645IBD5"/>
<proteinExistence type="predicted"/>
<dbReference type="EMBL" id="VSSQ01110183">
    <property type="protein sequence ID" value="MPN48142.1"/>
    <property type="molecule type" value="Genomic_DNA"/>
</dbReference>
<sequence>MLVKINIPLKDIASILNVSMSTIEKRRQKVALSIGTDGTIQDLYESIQEMN</sequence>
<organism evidence="1">
    <name type="scientific">bioreactor metagenome</name>
    <dbReference type="NCBI Taxonomy" id="1076179"/>
    <lineage>
        <taxon>unclassified sequences</taxon>
        <taxon>metagenomes</taxon>
        <taxon>ecological metagenomes</taxon>
    </lineage>
</organism>
<protein>
    <submittedName>
        <fullName evidence="1">Uncharacterized protein</fullName>
    </submittedName>
</protein>
<evidence type="ECO:0000313" key="1">
    <source>
        <dbReference type="EMBL" id="MPN48142.1"/>
    </source>
</evidence>